<dbReference type="FunFam" id="3.40.47.10:FF:000009">
    <property type="entry name" value="3-oxoacyl-[acyl-carrier-protein] synthase 2"/>
    <property type="match status" value="1"/>
</dbReference>
<keyword evidence="7 9" id="KW-0012">Acyltransferase</keyword>
<evidence type="ECO:0000256" key="6">
    <source>
        <dbReference type="ARBA" id="ARBA00023160"/>
    </source>
</evidence>
<dbReference type="InterPro" id="IPR018201">
    <property type="entry name" value="Ketoacyl_synth_AS"/>
</dbReference>
<dbReference type="InterPro" id="IPR014031">
    <property type="entry name" value="Ketoacyl_synth_C"/>
</dbReference>
<dbReference type="Pfam" id="PF00109">
    <property type="entry name" value="ketoacyl-synt"/>
    <property type="match status" value="1"/>
</dbReference>
<evidence type="ECO:0000256" key="5">
    <source>
        <dbReference type="ARBA" id="ARBA00023098"/>
    </source>
</evidence>
<comment type="similarity">
    <text evidence="1">Belongs to the thiolase-like superfamily. Beta-ketoacyl-ACP synthases family.</text>
</comment>
<dbReference type="CDD" id="cd00834">
    <property type="entry name" value="KAS_I_II"/>
    <property type="match status" value="1"/>
</dbReference>
<feature type="domain" description="Ketosynthase family 3 (KS3)" evidence="8">
    <location>
        <begin position="1"/>
        <end position="409"/>
    </location>
</feature>
<dbReference type="InterPro" id="IPR014030">
    <property type="entry name" value="Ketoacyl_synth_N"/>
</dbReference>
<dbReference type="EC" id="2.3.1.179" evidence="9"/>
<dbReference type="PIRSF" id="PIRSF000447">
    <property type="entry name" value="KAS_II"/>
    <property type="match status" value="1"/>
</dbReference>
<sequence length="412" mass="44037">MRRVVVTGLGVVSPIATGRENYWQALKEGKNGIAPYTTFDVTDCPVPFGAEIKDFDPSRWMDNKEAKRSDRVIQFAVAAADLAVADAKLDTASLDPHKFGVYIGSGQGGIETTFNNFKTMMEKGAKRVSPFFIPMMISNMSTAYVAIKHQARGPNMCVVTACATSVHSMGEAYHTIIRDDADVILAGGTEAALRSISIAGFAAMKAISTRMDAPEKASRPFDADRDGFVMGEGAGVLVLEELEHALKRGAHIYAELVGYGSTCDASHITAPDPEGEGAARAMRKAMAHAKWLPEDVDYINAHGTSTPLNDKMEAMAIRKVFGEHTDKVLVNSTKSMIGHCLGAAGALESVAAMQSIEEGVIHPTINLDTLDPECPINVVGAGAVKKNVSRLLVNSFGFGGHNGVVAFQKFEE</sequence>
<dbReference type="GO" id="GO:0005829">
    <property type="term" value="C:cytosol"/>
    <property type="evidence" value="ECO:0007669"/>
    <property type="project" value="TreeGrafter"/>
</dbReference>
<dbReference type="InterPro" id="IPR000794">
    <property type="entry name" value="Beta-ketoacyl_synthase"/>
</dbReference>
<dbReference type="EMBL" id="VSSQ01000359">
    <property type="protein sequence ID" value="MPL92468.1"/>
    <property type="molecule type" value="Genomic_DNA"/>
</dbReference>
<dbReference type="AlphaFoldDB" id="A0A644VM99"/>
<proteinExistence type="inferred from homology"/>
<evidence type="ECO:0000256" key="7">
    <source>
        <dbReference type="ARBA" id="ARBA00023315"/>
    </source>
</evidence>
<protein>
    <submittedName>
        <fullName evidence="9">3-oxoacyl-[acyl-carrier-protein] synthase 2</fullName>
        <ecNumber evidence="9">2.3.1.179</ecNumber>
    </submittedName>
</protein>
<keyword evidence="4" id="KW-0276">Fatty acid metabolism</keyword>
<gene>
    <name evidence="9" type="primary">fabF_16</name>
    <name evidence="9" type="ORF">SDC9_38569</name>
</gene>
<dbReference type="SMART" id="SM00825">
    <property type="entry name" value="PKS_KS"/>
    <property type="match status" value="1"/>
</dbReference>
<dbReference type="Gene3D" id="3.40.47.10">
    <property type="match status" value="1"/>
</dbReference>
<dbReference type="GO" id="GO:0006633">
    <property type="term" value="P:fatty acid biosynthetic process"/>
    <property type="evidence" value="ECO:0007669"/>
    <property type="project" value="UniProtKB-KW"/>
</dbReference>
<evidence type="ECO:0000313" key="9">
    <source>
        <dbReference type="EMBL" id="MPL92468.1"/>
    </source>
</evidence>
<dbReference type="InterPro" id="IPR016039">
    <property type="entry name" value="Thiolase-like"/>
</dbReference>
<dbReference type="PANTHER" id="PTHR11712">
    <property type="entry name" value="POLYKETIDE SYNTHASE-RELATED"/>
    <property type="match status" value="1"/>
</dbReference>
<name>A0A644VM99_9ZZZZ</name>
<evidence type="ECO:0000259" key="8">
    <source>
        <dbReference type="PROSITE" id="PS52004"/>
    </source>
</evidence>
<comment type="caution">
    <text evidence="9">The sequence shown here is derived from an EMBL/GenBank/DDBJ whole genome shotgun (WGS) entry which is preliminary data.</text>
</comment>
<dbReference type="PROSITE" id="PS00606">
    <property type="entry name" value="KS3_1"/>
    <property type="match status" value="1"/>
</dbReference>
<evidence type="ECO:0000256" key="2">
    <source>
        <dbReference type="ARBA" id="ARBA00022516"/>
    </source>
</evidence>
<dbReference type="SUPFAM" id="SSF53901">
    <property type="entry name" value="Thiolase-like"/>
    <property type="match status" value="2"/>
</dbReference>
<reference evidence="9" key="1">
    <citation type="submission" date="2019-08" db="EMBL/GenBank/DDBJ databases">
        <authorList>
            <person name="Kucharzyk K."/>
            <person name="Murdoch R.W."/>
            <person name="Higgins S."/>
            <person name="Loffler F."/>
        </authorList>
    </citation>
    <scope>NUCLEOTIDE SEQUENCE</scope>
</reference>
<evidence type="ECO:0000256" key="4">
    <source>
        <dbReference type="ARBA" id="ARBA00022832"/>
    </source>
</evidence>
<keyword evidence="3 9" id="KW-0808">Transferase</keyword>
<accession>A0A644VM99</accession>
<dbReference type="InterPro" id="IPR017568">
    <property type="entry name" value="3-oxoacyl-ACP_synth-2"/>
</dbReference>
<dbReference type="PROSITE" id="PS52004">
    <property type="entry name" value="KS3_2"/>
    <property type="match status" value="1"/>
</dbReference>
<dbReference type="NCBIfam" id="TIGR03150">
    <property type="entry name" value="fabF"/>
    <property type="match status" value="1"/>
</dbReference>
<organism evidence="9">
    <name type="scientific">bioreactor metagenome</name>
    <dbReference type="NCBI Taxonomy" id="1076179"/>
    <lineage>
        <taxon>unclassified sequences</taxon>
        <taxon>metagenomes</taxon>
        <taxon>ecological metagenomes</taxon>
    </lineage>
</organism>
<dbReference type="PANTHER" id="PTHR11712:SF336">
    <property type="entry name" value="3-OXOACYL-[ACYL-CARRIER-PROTEIN] SYNTHASE, MITOCHONDRIAL"/>
    <property type="match status" value="1"/>
</dbReference>
<evidence type="ECO:0000256" key="3">
    <source>
        <dbReference type="ARBA" id="ARBA00022679"/>
    </source>
</evidence>
<dbReference type="NCBIfam" id="NF005589">
    <property type="entry name" value="PRK07314.1"/>
    <property type="match status" value="1"/>
</dbReference>
<dbReference type="InterPro" id="IPR020841">
    <property type="entry name" value="PKS_Beta-ketoAc_synthase_dom"/>
</dbReference>
<keyword evidence="5" id="KW-0443">Lipid metabolism</keyword>
<dbReference type="GO" id="GO:0004315">
    <property type="term" value="F:3-oxoacyl-[acyl-carrier-protein] synthase activity"/>
    <property type="evidence" value="ECO:0007669"/>
    <property type="project" value="UniProtKB-EC"/>
</dbReference>
<keyword evidence="6" id="KW-0275">Fatty acid biosynthesis</keyword>
<evidence type="ECO:0000256" key="1">
    <source>
        <dbReference type="ARBA" id="ARBA00008467"/>
    </source>
</evidence>
<dbReference type="Pfam" id="PF02801">
    <property type="entry name" value="Ketoacyl-synt_C"/>
    <property type="match status" value="1"/>
</dbReference>
<keyword evidence="2" id="KW-0444">Lipid biosynthesis</keyword>